<proteinExistence type="predicted"/>
<name>A0ACB7PCP9_9PEZI</name>
<reference evidence="1 2" key="1">
    <citation type="journal article" date="2021" name="Nat. Commun.">
        <title>Genetic determinants of endophytism in the Arabidopsis root mycobiome.</title>
        <authorList>
            <person name="Mesny F."/>
            <person name="Miyauchi S."/>
            <person name="Thiergart T."/>
            <person name="Pickel B."/>
            <person name="Atanasova L."/>
            <person name="Karlsson M."/>
            <person name="Huettel B."/>
            <person name="Barry K.W."/>
            <person name="Haridas S."/>
            <person name="Chen C."/>
            <person name="Bauer D."/>
            <person name="Andreopoulos W."/>
            <person name="Pangilinan J."/>
            <person name="LaButti K."/>
            <person name="Riley R."/>
            <person name="Lipzen A."/>
            <person name="Clum A."/>
            <person name="Drula E."/>
            <person name="Henrissat B."/>
            <person name="Kohler A."/>
            <person name="Grigoriev I.V."/>
            <person name="Martin F.M."/>
            <person name="Hacquard S."/>
        </authorList>
    </citation>
    <scope>NUCLEOTIDE SEQUENCE [LARGE SCALE GENOMIC DNA]</scope>
    <source>
        <strain evidence="1 2">MPI-SDFR-AT-0079</strain>
    </source>
</reference>
<dbReference type="EMBL" id="JAGIZQ010000003">
    <property type="protein sequence ID" value="KAH6636611.1"/>
    <property type="molecule type" value="Genomic_DNA"/>
</dbReference>
<protein>
    <submittedName>
        <fullName evidence="1">Uncharacterized protein</fullName>
    </submittedName>
</protein>
<sequence>MALHGDYSHALRPSGYSGQVNGEDTLAEPSAPTRNPARVVGGKRVPGSKNNHSKHPLLCPVAVGRPDRYSKVKHKCIPGKTYEGLSKLNEHIRRVHSKKALCEICFEDIRGVTKELHAQKCVPTTKERDTYPTFLPDEVISEVKNWKHTMPKASPAPEGKKKGSVVRRWKHLFGIIYPGEPIPEPLLASSPSVSPEPTSSQLTSPQPASSWRSHEPLVLHFTAPPAKRRAGSEPHGRPPDSKRRQAELEAQVADEGARAVGPQLAAVDLGQPQLDGRCGVPLGGQPHSSNNPLVSPYSLDNNTDPSLPTYADAPRHIAPAIGKRSIATSETTAVTGYQHAAYTGSTAWSDTNGLLNHEDQPLPLPSFAFEDKDDPFYFLELEKEERSGTFEPVPPADYAQDLEGEDDHGLFAELDGSMFGPPN</sequence>
<comment type="caution">
    <text evidence="1">The sequence shown here is derived from an EMBL/GenBank/DDBJ whole genome shotgun (WGS) entry which is preliminary data.</text>
</comment>
<dbReference type="Proteomes" id="UP000724584">
    <property type="component" value="Unassembled WGS sequence"/>
</dbReference>
<evidence type="ECO:0000313" key="2">
    <source>
        <dbReference type="Proteomes" id="UP000724584"/>
    </source>
</evidence>
<keyword evidence="2" id="KW-1185">Reference proteome</keyword>
<accession>A0ACB7PCP9</accession>
<organism evidence="1 2">
    <name type="scientific">Chaetomium tenue</name>
    <dbReference type="NCBI Taxonomy" id="1854479"/>
    <lineage>
        <taxon>Eukaryota</taxon>
        <taxon>Fungi</taxon>
        <taxon>Dikarya</taxon>
        <taxon>Ascomycota</taxon>
        <taxon>Pezizomycotina</taxon>
        <taxon>Sordariomycetes</taxon>
        <taxon>Sordariomycetidae</taxon>
        <taxon>Sordariales</taxon>
        <taxon>Chaetomiaceae</taxon>
        <taxon>Chaetomium</taxon>
    </lineage>
</organism>
<gene>
    <name evidence="1" type="ORF">F5144DRAFT_187117</name>
</gene>
<evidence type="ECO:0000313" key="1">
    <source>
        <dbReference type="EMBL" id="KAH6636611.1"/>
    </source>
</evidence>